<organism evidence="3 4">
    <name type="scientific">Crucibulum laeve</name>
    <dbReference type="NCBI Taxonomy" id="68775"/>
    <lineage>
        <taxon>Eukaryota</taxon>
        <taxon>Fungi</taxon>
        <taxon>Dikarya</taxon>
        <taxon>Basidiomycota</taxon>
        <taxon>Agaricomycotina</taxon>
        <taxon>Agaricomycetes</taxon>
        <taxon>Agaricomycetidae</taxon>
        <taxon>Agaricales</taxon>
        <taxon>Agaricineae</taxon>
        <taxon>Nidulariaceae</taxon>
        <taxon>Crucibulum</taxon>
    </lineage>
</organism>
<dbReference type="EMBL" id="ML213614">
    <property type="protein sequence ID" value="TFK36375.1"/>
    <property type="molecule type" value="Genomic_DNA"/>
</dbReference>
<evidence type="ECO:0000313" key="4">
    <source>
        <dbReference type="Proteomes" id="UP000308652"/>
    </source>
</evidence>
<feature type="domain" description="ER-bound oxygenase mpaB/mpaB'/Rubber oxygenase catalytic" evidence="2">
    <location>
        <begin position="112"/>
        <end position="281"/>
    </location>
</feature>
<dbReference type="InterPro" id="IPR018713">
    <property type="entry name" value="MPAB/Lcp_cat_dom"/>
</dbReference>
<dbReference type="OrthoDB" id="545169at2759"/>
<dbReference type="PANTHER" id="PTHR36124:SF1">
    <property type="entry name" value="ER-BOUND OXYGENASE MPAB_MPAB'_RUBBER OXYGENASE CATALYTIC DOMAIN-CONTAINING PROTEIN"/>
    <property type="match status" value="1"/>
</dbReference>
<dbReference type="InterPro" id="IPR046366">
    <property type="entry name" value="MPAB"/>
</dbReference>
<dbReference type="GO" id="GO:0016491">
    <property type="term" value="F:oxidoreductase activity"/>
    <property type="evidence" value="ECO:0007669"/>
    <property type="project" value="InterPro"/>
</dbReference>
<dbReference type="AlphaFoldDB" id="A0A5C3LUB0"/>
<keyword evidence="1" id="KW-0472">Membrane</keyword>
<feature type="transmembrane region" description="Helical" evidence="1">
    <location>
        <begin position="17"/>
        <end position="35"/>
    </location>
</feature>
<dbReference type="Pfam" id="PF09995">
    <property type="entry name" value="MPAB_Lcp_cat"/>
    <property type="match status" value="1"/>
</dbReference>
<reference evidence="3 4" key="1">
    <citation type="journal article" date="2019" name="Nat. Ecol. Evol.">
        <title>Megaphylogeny resolves global patterns of mushroom evolution.</title>
        <authorList>
            <person name="Varga T."/>
            <person name="Krizsan K."/>
            <person name="Foldi C."/>
            <person name="Dima B."/>
            <person name="Sanchez-Garcia M."/>
            <person name="Sanchez-Ramirez S."/>
            <person name="Szollosi G.J."/>
            <person name="Szarkandi J.G."/>
            <person name="Papp V."/>
            <person name="Albert L."/>
            <person name="Andreopoulos W."/>
            <person name="Angelini C."/>
            <person name="Antonin V."/>
            <person name="Barry K.W."/>
            <person name="Bougher N.L."/>
            <person name="Buchanan P."/>
            <person name="Buyck B."/>
            <person name="Bense V."/>
            <person name="Catcheside P."/>
            <person name="Chovatia M."/>
            <person name="Cooper J."/>
            <person name="Damon W."/>
            <person name="Desjardin D."/>
            <person name="Finy P."/>
            <person name="Geml J."/>
            <person name="Haridas S."/>
            <person name="Hughes K."/>
            <person name="Justo A."/>
            <person name="Karasinski D."/>
            <person name="Kautmanova I."/>
            <person name="Kiss B."/>
            <person name="Kocsube S."/>
            <person name="Kotiranta H."/>
            <person name="LaButti K.M."/>
            <person name="Lechner B.E."/>
            <person name="Liimatainen K."/>
            <person name="Lipzen A."/>
            <person name="Lukacs Z."/>
            <person name="Mihaltcheva S."/>
            <person name="Morgado L.N."/>
            <person name="Niskanen T."/>
            <person name="Noordeloos M.E."/>
            <person name="Ohm R.A."/>
            <person name="Ortiz-Santana B."/>
            <person name="Ovrebo C."/>
            <person name="Racz N."/>
            <person name="Riley R."/>
            <person name="Savchenko A."/>
            <person name="Shiryaev A."/>
            <person name="Soop K."/>
            <person name="Spirin V."/>
            <person name="Szebenyi C."/>
            <person name="Tomsovsky M."/>
            <person name="Tulloss R.E."/>
            <person name="Uehling J."/>
            <person name="Grigoriev I.V."/>
            <person name="Vagvolgyi C."/>
            <person name="Papp T."/>
            <person name="Martin F.M."/>
            <person name="Miettinen O."/>
            <person name="Hibbett D.S."/>
            <person name="Nagy L.G."/>
        </authorList>
    </citation>
    <scope>NUCLEOTIDE SEQUENCE [LARGE SCALE GENOMIC DNA]</scope>
    <source>
        <strain evidence="3 4">CBS 166.37</strain>
    </source>
</reference>
<keyword evidence="4" id="KW-1185">Reference proteome</keyword>
<proteinExistence type="predicted"/>
<evidence type="ECO:0000313" key="3">
    <source>
        <dbReference type="EMBL" id="TFK36375.1"/>
    </source>
</evidence>
<dbReference type="STRING" id="68775.A0A5C3LUB0"/>
<keyword evidence="1" id="KW-0812">Transmembrane</keyword>
<dbReference type="Proteomes" id="UP000308652">
    <property type="component" value="Unassembled WGS sequence"/>
</dbReference>
<evidence type="ECO:0000256" key="1">
    <source>
        <dbReference type="SAM" id="Phobius"/>
    </source>
</evidence>
<evidence type="ECO:0000259" key="2">
    <source>
        <dbReference type="Pfam" id="PF09995"/>
    </source>
</evidence>
<name>A0A5C3LUB0_9AGAR</name>
<gene>
    <name evidence="3" type="ORF">BDQ12DRAFT_610057</name>
</gene>
<sequence length="427" mass="49276">MLFFTTLFSTISDIKRIPTPVVISILLVLATLYLFTVRRFRFRAVNEIQKRYGSTPEEYGNIDYKDAQSILANLFLLEAPWLFLTSKDFAFLRAFGIKSIAELSVKAKKMVEDPGLRYSDTVVFATEWILNPLDSERAVMSINRVNFIHSRYKGIENAQLVYTLCLLICEVFEWIDKYEWRTSVPLEQYASYVFWKEVGIRMGIAEKLIPETFEECAHFIKEYEAREMTHSKYSERIAEGVIRLYESTLPSFMRPLFTNILVYFMDPLIRSSFDLKLRTSDTVGVITTKILPVALKLRALFVRHCMLPRKTVPTVFKPTKDGERMHVVYWQMLPHYAPSTLWSRWGPNALYRRAFGLAVPGSKWVNEGYKLEEVGYGGRAGDKILEVMDRAKNGGCPYSTFGRVENEQELGGIFSKYEGSCPISAEK</sequence>
<dbReference type="PANTHER" id="PTHR36124">
    <property type="match status" value="1"/>
</dbReference>
<protein>
    <recommendedName>
        <fullName evidence="2">ER-bound oxygenase mpaB/mpaB'/Rubber oxygenase catalytic domain-containing protein</fullName>
    </recommendedName>
</protein>
<keyword evidence="1" id="KW-1133">Transmembrane helix</keyword>
<accession>A0A5C3LUB0</accession>